<dbReference type="InterPro" id="IPR006016">
    <property type="entry name" value="UspA"/>
</dbReference>
<dbReference type="Proteomes" id="UP000186953">
    <property type="component" value="Unassembled WGS sequence"/>
</dbReference>
<reference evidence="4" key="1">
    <citation type="submission" date="2017-01" db="EMBL/GenBank/DDBJ databases">
        <authorList>
            <person name="Varghese N."/>
            <person name="Submissions S."/>
        </authorList>
    </citation>
    <scope>NUCLEOTIDE SEQUENCE [LARGE SCALE GENOMIC DNA]</scope>
    <source>
        <strain evidence="4">DSM 15366</strain>
    </source>
</reference>
<gene>
    <name evidence="3" type="ORF">SAMN05421797_10818</name>
</gene>
<dbReference type="SUPFAM" id="SSF52402">
    <property type="entry name" value="Adenine nucleotide alpha hydrolases-like"/>
    <property type="match status" value="2"/>
</dbReference>
<feature type="domain" description="UspA" evidence="2">
    <location>
        <begin position="1"/>
        <end position="147"/>
    </location>
</feature>
<comment type="similarity">
    <text evidence="1">Belongs to the universal stress protein A family.</text>
</comment>
<evidence type="ECO:0000256" key="1">
    <source>
        <dbReference type="ARBA" id="ARBA00008791"/>
    </source>
</evidence>
<dbReference type="OrthoDB" id="9788959at2"/>
<accession>A0A1N6Z3W1</accession>
<dbReference type="AlphaFoldDB" id="A0A1N6Z3W1"/>
<sequence length="279" mass="31892">MNKRILIPIDFSKNALNAIRYTIDLYAKLNCDFYFLNVFSFEKYTTNNLNIPEEGSAAFEQAKQDSEKNFVKLIEAVTLHSDNLKHNYYTHSTSSFLSVAIKKIIAEKDIDLVAMGTKGATGSKGALFGSNTVMAMEKIRECPVLAIPEHVSFLSPKEIVFPTDYKDTYKRSVFLYLIELSKMHNAEIAILHLEKEKELTQSQLTNKQLLSSILRETPHHFHTLTEKNLGKGIQNFVESRESDMVSFINRKHFFFSNVFSRPLIKEIGYDSNVPILALH</sequence>
<name>A0A1N6Z3W1_9FLAO</name>
<evidence type="ECO:0000313" key="4">
    <source>
        <dbReference type="Proteomes" id="UP000186953"/>
    </source>
</evidence>
<dbReference type="Pfam" id="PF00582">
    <property type="entry name" value="Usp"/>
    <property type="match status" value="1"/>
</dbReference>
<protein>
    <submittedName>
        <fullName evidence="3">Nucleotide-binding universal stress protein, UspA family</fullName>
    </submittedName>
</protein>
<dbReference type="Gene3D" id="3.40.50.12370">
    <property type="match status" value="1"/>
</dbReference>
<dbReference type="RefSeq" id="WP_076550244.1">
    <property type="nucleotide sequence ID" value="NZ_FTMA01000008.1"/>
</dbReference>
<dbReference type="InterPro" id="IPR006015">
    <property type="entry name" value="Universal_stress_UspA"/>
</dbReference>
<keyword evidence="4" id="KW-1185">Reference proteome</keyword>
<dbReference type="EMBL" id="FTMA01000008">
    <property type="protein sequence ID" value="SIR21495.1"/>
    <property type="molecule type" value="Genomic_DNA"/>
</dbReference>
<dbReference type="CDD" id="cd00293">
    <property type="entry name" value="USP-like"/>
    <property type="match status" value="1"/>
</dbReference>
<dbReference type="STRING" id="228959.SAMN05421797_10818"/>
<evidence type="ECO:0000259" key="2">
    <source>
        <dbReference type="Pfam" id="PF00582"/>
    </source>
</evidence>
<proteinExistence type="inferred from homology"/>
<evidence type="ECO:0000313" key="3">
    <source>
        <dbReference type="EMBL" id="SIR21495.1"/>
    </source>
</evidence>
<dbReference type="PRINTS" id="PR01438">
    <property type="entry name" value="UNVRSLSTRESS"/>
</dbReference>
<organism evidence="3 4">
    <name type="scientific">Maribacter ulvicola</name>
    <dbReference type="NCBI Taxonomy" id="228959"/>
    <lineage>
        <taxon>Bacteria</taxon>
        <taxon>Pseudomonadati</taxon>
        <taxon>Bacteroidota</taxon>
        <taxon>Flavobacteriia</taxon>
        <taxon>Flavobacteriales</taxon>
        <taxon>Flavobacteriaceae</taxon>
        <taxon>Maribacter</taxon>
    </lineage>
</organism>